<keyword evidence="1" id="KW-0175">Coiled coil</keyword>
<dbReference type="PANTHER" id="PTHR14407">
    <property type="entry name" value="HERMANSKY-PUDLAK SYNDROME 4 PROTEIN LIGHT-EAR PROTEIN-RELATED"/>
    <property type="match status" value="1"/>
</dbReference>
<dbReference type="GO" id="GO:0031410">
    <property type="term" value="C:cytoplasmic vesicle"/>
    <property type="evidence" value="ECO:0007669"/>
    <property type="project" value="TreeGrafter"/>
</dbReference>
<dbReference type="PANTHER" id="PTHR14407:SF9">
    <property type="entry name" value="BLOC-3 COMPLEX MEMBER HPS4"/>
    <property type="match status" value="1"/>
</dbReference>
<dbReference type="GO" id="GO:0031085">
    <property type="term" value="C:BLOC-3 complex"/>
    <property type="evidence" value="ECO:0007669"/>
    <property type="project" value="TreeGrafter"/>
</dbReference>
<dbReference type="GO" id="GO:0016192">
    <property type="term" value="P:vesicle-mediated transport"/>
    <property type="evidence" value="ECO:0007669"/>
    <property type="project" value="InterPro"/>
</dbReference>
<dbReference type="AlphaFoldDB" id="A0A9Q1HB88"/>
<evidence type="ECO:0000256" key="1">
    <source>
        <dbReference type="SAM" id="Coils"/>
    </source>
</evidence>
<proteinExistence type="predicted"/>
<feature type="compositionally biased region" description="Basic and acidic residues" evidence="2">
    <location>
        <begin position="546"/>
        <end position="557"/>
    </location>
</feature>
<feature type="compositionally biased region" description="Basic and acidic residues" evidence="2">
    <location>
        <begin position="572"/>
        <end position="587"/>
    </location>
</feature>
<feature type="coiled-coil region" evidence="1">
    <location>
        <begin position="714"/>
        <end position="741"/>
    </location>
</feature>
<evidence type="ECO:0000313" key="4">
    <source>
        <dbReference type="EMBL" id="KAJ8042867.1"/>
    </source>
</evidence>
<dbReference type="Proteomes" id="UP001152320">
    <property type="component" value="Chromosome 4"/>
</dbReference>
<dbReference type="GO" id="GO:0005765">
    <property type="term" value="C:lysosomal membrane"/>
    <property type="evidence" value="ECO:0007669"/>
    <property type="project" value="TreeGrafter"/>
</dbReference>
<feature type="region of interest" description="Disordered" evidence="2">
    <location>
        <begin position="852"/>
        <end position="875"/>
    </location>
</feature>
<dbReference type="GO" id="GO:0005085">
    <property type="term" value="F:guanyl-nucleotide exchange factor activity"/>
    <property type="evidence" value="ECO:0007669"/>
    <property type="project" value="TreeGrafter"/>
</dbReference>
<dbReference type="GO" id="GO:0031267">
    <property type="term" value="F:small GTPase binding"/>
    <property type="evidence" value="ECO:0007669"/>
    <property type="project" value="TreeGrafter"/>
</dbReference>
<evidence type="ECO:0000259" key="3">
    <source>
        <dbReference type="Pfam" id="PF19031"/>
    </source>
</evidence>
<feature type="compositionally biased region" description="Basic and acidic residues" evidence="2">
    <location>
        <begin position="334"/>
        <end position="350"/>
    </location>
</feature>
<dbReference type="GO" id="GO:0006605">
    <property type="term" value="P:protein targeting"/>
    <property type="evidence" value="ECO:0007669"/>
    <property type="project" value="TreeGrafter"/>
</dbReference>
<feature type="compositionally biased region" description="Acidic residues" evidence="2">
    <location>
        <begin position="447"/>
        <end position="457"/>
    </location>
</feature>
<dbReference type="OrthoDB" id="16754at2759"/>
<feature type="compositionally biased region" description="Low complexity" evidence="2">
    <location>
        <begin position="618"/>
        <end position="629"/>
    </location>
</feature>
<protein>
    <submittedName>
        <fullName evidence="4">Hermansky-Pudlak syndrome 4 protein</fullName>
    </submittedName>
</protein>
<dbReference type="EMBL" id="JAIZAY010000004">
    <property type="protein sequence ID" value="KAJ8042867.1"/>
    <property type="molecule type" value="Genomic_DNA"/>
</dbReference>
<feature type="region of interest" description="Disordered" evidence="2">
    <location>
        <begin position="293"/>
        <end position="365"/>
    </location>
</feature>
<feature type="region of interest" description="Disordered" evidence="2">
    <location>
        <begin position="546"/>
        <end position="629"/>
    </location>
</feature>
<keyword evidence="5" id="KW-1185">Reference proteome</keyword>
<evidence type="ECO:0000256" key="2">
    <source>
        <dbReference type="SAM" id="MobiDB-lite"/>
    </source>
</evidence>
<dbReference type="Pfam" id="PF19031">
    <property type="entry name" value="Intu_longin_1"/>
    <property type="match status" value="1"/>
</dbReference>
<feature type="compositionally biased region" description="Polar residues" evidence="2">
    <location>
        <begin position="562"/>
        <end position="571"/>
    </location>
</feature>
<organism evidence="4 5">
    <name type="scientific">Holothuria leucospilota</name>
    <name type="common">Black long sea cucumber</name>
    <name type="synonym">Mertensiothuria leucospilota</name>
    <dbReference type="NCBI Taxonomy" id="206669"/>
    <lineage>
        <taxon>Eukaryota</taxon>
        <taxon>Metazoa</taxon>
        <taxon>Echinodermata</taxon>
        <taxon>Eleutherozoa</taxon>
        <taxon>Echinozoa</taxon>
        <taxon>Holothuroidea</taxon>
        <taxon>Aspidochirotacea</taxon>
        <taxon>Aspidochirotida</taxon>
        <taxon>Holothuriidae</taxon>
        <taxon>Holothuria</taxon>
    </lineage>
</organism>
<gene>
    <name evidence="4" type="ORF">HOLleu_09740</name>
</gene>
<feature type="compositionally biased region" description="Acidic residues" evidence="2">
    <location>
        <begin position="588"/>
        <end position="600"/>
    </location>
</feature>
<comment type="caution">
    <text evidence="4">The sequence shown here is derived from an EMBL/GenBank/DDBJ whole genome shotgun (WGS) entry which is preliminary data.</text>
</comment>
<dbReference type="InterPro" id="IPR043987">
    <property type="entry name" value="CCZ1/INTU/HSP4_longin_1"/>
</dbReference>
<dbReference type="InterPro" id="IPR026091">
    <property type="entry name" value="HPS4"/>
</dbReference>
<feature type="region of interest" description="Disordered" evidence="2">
    <location>
        <begin position="447"/>
        <end position="472"/>
    </location>
</feature>
<reference evidence="4" key="1">
    <citation type="submission" date="2021-10" db="EMBL/GenBank/DDBJ databases">
        <title>Tropical sea cucumber genome reveals ecological adaptation and Cuvierian tubules defense mechanism.</title>
        <authorList>
            <person name="Chen T."/>
        </authorList>
    </citation>
    <scope>NUCLEOTIDE SEQUENCE</scope>
    <source>
        <strain evidence="4">Nanhai2018</strain>
        <tissue evidence="4">Muscle</tissue>
    </source>
</reference>
<feature type="domain" description="CCZ1/INTU/HSP4 first Longin" evidence="3">
    <location>
        <begin position="14"/>
        <end position="120"/>
    </location>
</feature>
<accession>A0A9Q1HB88</accession>
<feature type="compositionally biased region" description="Basic and acidic residues" evidence="2">
    <location>
        <begin position="294"/>
        <end position="308"/>
    </location>
</feature>
<sequence length="875" mass="98578">MASKVWPSWSFAKTFFIYDHDIVQREEDDPKLAVVFFHPQPPLVSEDMQCLFSGQVMAMVSFLNTLAGCKPRLYRLKRMKIATVHAGRFTMAMASSINTPDEIAIQKIENLYGLFNFFHGSMQRIFKEHGSDHDAFVNHVANIMPSYLSFVHYHDNKVRESFQDIPMVQLPKGSHMVYLKASHLLQWLKRRPKLLGGCILYKHKVLCTQLTPHITRFLLVVKSKQHRLPAITLSLEFEPPVGVKILAAFLTEKEYAMFGKIPPEKLKTVHKSEGASQTCANAKGFDPTAVNYVRGEKKEPNSDRKEQRSSVSDPVPQNIDGEVRPRLQSNLDSSDVHSHDSGQTVDDRNRYGSGDIPSEDDNENIRTEIHLNKPETTFGGNFGENLLNGRLGIGLGENGAIPEDAQGNSCMKNNTRIESERGESDADQERFAKQERVARKLMWREEQEELNPQEDENNPQADENNPQADESRMCNTKVWDLTSDLTSEEVGHIQKESSGYIASLKDTKDLYINEENSCDGRTLSSEARLNGINPSPVSDLSEIKDRLNDEGDSDSRNIKTVPKSQNNQSVLDDSKCKSDIDKRRLSADEGDEEENITMDEECLHEQDRLSNWPPMGQRSISSFSPLSSRRTSMFTEGEKSRSATDDSDNVFDAKVRSTSMISSSKVTEEHTECSEFPEMVNICLYIQVHSEDLVVVFLAEKSLGSDEESVKKIRQTICTQAAELEEELKATENANSKDQSTSPYKYMGYNSFEHSLTSEYRPLYMLTSKTGDVSVSGKKLQVFYLISKLEAQIPSDDVKFFHGARMLHNEFNKDTDLTKVHLGSTSGTVVADQLPGSQEFYFMPSSDTGLSLAKTSPTKGQSKPKVPFGDAWSRR</sequence>
<name>A0A9Q1HB88_HOLLE</name>
<evidence type="ECO:0000313" key="5">
    <source>
        <dbReference type="Proteomes" id="UP001152320"/>
    </source>
</evidence>
<feature type="compositionally biased region" description="Polar residues" evidence="2">
    <location>
        <begin position="852"/>
        <end position="861"/>
    </location>
</feature>